<dbReference type="EMBL" id="UOGB01000301">
    <property type="protein sequence ID" value="VAX24652.1"/>
    <property type="molecule type" value="Genomic_DNA"/>
</dbReference>
<name>A0A3B1C915_9ZZZZ</name>
<accession>A0A3B1C915</accession>
<dbReference type="PANTHER" id="PTHR45947">
    <property type="entry name" value="SULFOQUINOVOSYL TRANSFERASE SQD2"/>
    <property type="match status" value="1"/>
</dbReference>
<dbReference type="Pfam" id="PF13692">
    <property type="entry name" value="Glyco_trans_1_4"/>
    <property type="match status" value="1"/>
</dbReference>
<dbReference type="AlphaFoldDB" id="A0A3B1C915"/>
<organism evidence="1">
    <name type="scientific">hydrothermal vent metagenome</name>
    <dbReference type="NCBI Taxonomy" id="652676"/>
    <lineage>
        <taxon>unclassified sequences</taxon>
        <taxon>metagenomes</taxon>
        <taxon>ecological metagenomes</taxon>
    </lineage>
</organism>
<protein>
    <recommendedName>
        <fullName evidence="2">Glycosyl transferase family 1 domain-containing protein</fullName>
    </recommendedName>
</protein>
<reference evidence="1" key="1">
    <citation type="submission" date="2018-06" db="EMBL/GenBank/DDBJ databases">
        <authorList>
            <person name="Zhirakovskaya E."/>
        </authorList>
    </citation>
    <scope>NUCLEOTIDE SEQUENCE</scope>
</reference>
<dbReference type="CDD" id="cd03801">
    <property type="entry name" value="GT4_PimA-like"/>
    <property type="match status" value="1"/>
</dbReference>
<proteinExistence type="predicted"/>
<dbReference type="PANTHER" id="PTHR45947:SF3">
    <property type="entry name" value="SULFOQUINOVOSYL TRANSFERASE SQD2"/>
    <property type="match status" value="1"/>
</dbReference>
<sequence>KVDWWFAYTEMSAKIVKGSGFPRERITVTDNAIDTISLINERNKLTEIQLNTLHHKLFPQDGSIASNYPTGVYCGRLTKLKEIPFLLKSLALIHEKIPEFRMIIVGDGIDSGKVDLFCKKNNWVAWVGAKQGLDRVKYLALGDVWLNPGMVGLAILDSFAMGIPLLTTNTRTHSPEITYLQHGVNGLVANHDYQSYADTVVDLLKNKEYLAKLQKGSRDSSKLYSVEIMAEKFKDGVIKCLAT</sequence>
<dbReference type="SUPFAM" id="SSF53756">
    <property type="entry name" value="UDP-Glycosyltransferase/glycogen phosphorylase"/>
    <property type="match status" value="1"/>
</dbReference>
<gene>
    <name evidence="1" type="ORF">MNBD_NITROSPINAE03-597</name>
</gene>
<dbReference type="InterPro" id="IPR050194">
    <property type="entry name" value="Glycosyltransferase_grp1"/>
</dbReference>
<dbReference type="Gene3D" id="3.40.50.2000">
    <property type="entry name" value="Glycogen Phosphorylase B"/>
    <property type="match status" value="2"/>
</dbReference>
<feature type="non-terminal residue" evidence="1">
    <location>
        <position position="1"/>
    </location>
</feature>
<evidence type="ECO:0000313" key="1">
    <source>
        <dbReference type="EMBL" id="VAX24652.1"/>
    </source>
</evidence>
<evidence type="ECO:0008006" key="2">
    <source>
        <dbReference type="Google" id="ProtNLM"/>
    </source>
</evidence>
<dbReference type="GO" id="GO:0016757">
    <property type="term" value="F:glycosyltransferase activity"/>
    <property type="evidence" value="ECO:0007669"/>
    <property type="project" value="TreeGrafter"/>
</dbReference>